<dbReference type="PROSITE" id="PS51318">
    <property type="entry name" value="TAT"/>
    <property type="match status" value="1"/>
</dbReference>
<evidence type="ECO:0000256" key="1">
    <source>
        <dbReference type="SAM" id="MobiDB-lite"/>
    </source>
</evidence>
<dbReference type="SUPFAM" id="SSF63829">
    <property type="entry name" value="Calcium-dependent phosphotriesterase"/>
    <property type="match status" value="1"/>
</dbReference>
<name>A0A840XZ79_9PROT</name>
<evidence type="ECO:0008006" key="4">
    <source>
        <dbReference type="Google" id="ProtNLM"/>
    </source>
</evidence>
<dbReference type="RefSeq" id="WP_221299720.1">
    <property type="nucleotide sequence ID" value="NZ_JACIJD010000007.1"/>
</dbReference>
<feature type="region of interest" description="Disordered" evidence="1">
    <location>
        <begin position="623"/>
        <end position="646"/>
    </location>
</feature>
<keyword evidence="3" id="KW-1185">Reference proteome</keyword>
<dbReference type="AlphaFoldDB" id="A0A840XZ79"/>
<accession>A0A840XZ79</accession>
<feature type="region of interest" description="Disordered" evidence="1">
    <location>
        <begin position="222"/>
        <end position="241"/>
    </location>
</feature>
<dbReference type="Pfam" id="PF05787">
    <property type="entry name" value="PhoX"/>
    <property type="match status" value="1"/>
</dbReference>
<sequence>MTGMGVENFPPDQQALEDIGSNPSAADSIGSVIGRRLTRRSALRGLFGAAAAGALPLAGAARAAAEEARSPSSSLGFRGLPQGTGPGEAVAEGYEVQVLMRWGDPVLPGAPAFDPAKQSAEAQALQFGYNNDYLDFFPLPKGAAGGEHGLLVVNHEYTNPELMFPGLGGAREARQRTSEAQMRVEQMAHGASVVEIRRENGRWVPVRGGALNRRITAETEMRVSGPAAGHERLRTSADPTGRRVRGTLNNCAGGNTPWGTVLIAEENFNYYFGGPGVETGPQAAAFKRYGFVRDAQYTWHRFDPRFDVAREPNEPNRFGWVVEFDPYDPGSVPVKRTALGRFKHEGCTHAISSDGRVVIYMGDDERFDYVYKFVTARPWNSDEPGLNRDLLDDGTLYVARFNDDGSLDWMPLVHGQGPLTEANGFRSQGDVVIEARRAADLLGATPMDRPEDVEVNPVTGRVYVMLTNNTSRRDNGTGAANPRPNNAHGHVIEILPPAMSGANEGRGRMDHAATSARWEVFLMAGQPGTHAGAAYHAAVDAEGGWLSCPDNCAFDSKGRIWISTDGAPAAARIADGLFAADTEGDGRALTRRFYAAPTGAEVCGPLLGPADRTVFLAIQHPGEDAGSTFDKPSTRWPDNREGMPPRPSVIAIVKRDGGEIGS</sequence>
<dbReference type="PANTHER" id="PTHR35399">
    <property type="entry name" value="SLR8030 PROTEIN"/>
    <property type="match status" value="1"/>
</dbReference>
<comment type="caution">
    <text evidence="2">The sequence shown here is derived from an EMBL/GenBank/DDBJ whole genome shotgun (WGS) entry which is preliminary data.</text>
</comment>
<dbReference type="PANTHER" id="PTHR35399:SF2">
    <property type="entry name" value="DUF839 DOMAIN-CONTAINING PROTEIN"/>
    <property type="match status" value="1"/>
</dbReference>
<dbReference type="Proteomes" id="UP000580654">
    <property type="component" value="Unassembled WGS sequence"/>
</dbReference>
<organism evidence="2 3">
    <name type="scientific">Muricoccus pecuniae</name>
    <dbReference type="NCBI Taxonomy" id="693023"/>
    <lineage>
        <taxon>Bacteria</taxon>
        <taxon>Pseudomonadati</taxon>
        <taxon>Pseudomonadota</taxon>
        <taxon>Alphaproteobacteria</taxon>
        <taxon>Acetobacterales</taxon>
        <taxon>Roseomonadaceae</taxon>
        <taxon>Muricoccus</taxon>
    </lineage>
</organism>
<gene>
    <name evidence="2" type="ORF">FHS87_001822</name>
</gene>
<dbReference type="EMBL" id="JACIJD010000007">
    <property type="protein sequence ID" value="MBB5693785.1"/>
    <property type="molecule type" value="Genomic_DNA"/>
</dbReference>
<reference evidence="2 3" key="1">
    <citation type="submission" date="2020-08" db="EMBL/GenBank/DDBJ databases">
        <title>Genomic Encyclopedia of Type Strains, Phase IV (KMG-IV): sequencing the most valuable type-strain genomes for metagenomic binning, comparative biology and taxonomic classification.</title>
        <authorList>
            <person name="Goeker M."/>
        </authorList>
    </citation>
    <scope>NUCLEOTIDE SEQUENCE [LARGE SCALE GENOMIC DNA]</scope>
    <source>
        <strain evidence="2 3">DSM 25622</strain>
    </source>
</reference>
<dbReference type="InterPro" id="IPR006311">
    <property type="entry name" value="TAT_signal"/>
</dbReference>
<protein>
    <recommendedName>
        <fullName evidence="4">dTDP-glucose 4,6-dehydratase</fullName>
    </recommendedName>
</protein>
<proteinExistence type="predicted"/>
<dbReference type="InterPro" id="IPR008557">
    <property type="entry name" value="PhoX"/>
</dbReference>
<evidence type="ECO:0000313" key="2">
    <source>
        <dbReference type="EMBL" id="MBB5693785.1"/>
    </source>
</evidence>
<evidence type="ECO:0000313" key="3">
    <source>
        <dbReference type="Proteomes" id="UP000580654"/>
    </source>
</evidence>